<dbReference type="GO" id="GO:0004553">
    <property type="term" value="F:hydrolase activity, hydrolyzing O-glycosyl compounds"/>
    <property type="evidence" value="ECO:0007669"/>
    <property type="project" value="TreeGrafter"/>
</dbReference>
<evidence type="ECO:0000256" key="8">
    <source>
        <dbReference type="ARBA" id="ARBA00042704"/>
    </source>
</evidence>
<evidence type="ECO:0000256" key="10">
    <source>
        <dbReference type="ARBA" id="ARBA00047409"/>
    </source>
</evidence>
<keyword evidence="2 13" id="KW-0378">Hydrolase</keyword>
<dbReference type="GO" id="GO:0008474">
    <property type="term" value="F:palmitoyl-(protein) hydrolase activity"/>
    <property type="evidence" value="ECO:0007669"/>
    <property type="project" value="UniProtKB-EC"/>
</dbReference>
<dbReference type="InterPro" id="IPR029058">
    <property type="entry name" value="AB_hydrolase_fold"/>
</dbReference>
<evidence type="ECO:0000256" key="4">
    <source>
        <dbReference type="ARBA" id="ARBA00039132"/>
    </source>
</evidence>
<sequence>MTAFHETGHGRRLAYQALPAVAEGPGVVFLHGFRSDMEGTKALDLADWCGATRRGMLRFDLSGHGLSAEQGAVEDFGITDWLEDARDIIAARAPGPQVLVGSSLGGWLALRLAREAPELVAGLVTIAAAPDFTTRMEQGFTDADREALRSQGAVTRPSAYGDDYVFSRRLFEQGAAEQLFDRPLPLPMPARMFQGTADEDVPMGEALRLLDHAEGPDIRLTLVRGADHRFSEPGQLGMIRAAVAELTGAEAR</sequence>
<evidence type="ECO:0000256" key="3">
    <source>
        <dbReference type="ARBA" id="ARBA00022946"/>
    </source>
</evidence>
<dbReference type="STRING" id="1545044.SAMN05444276_10314"/>
<dbReference type="PANTHER" id="PTHR16138:SF7">
    <property type="entry name" value="PALMITOYL-PROTEIN THIOESTERASE ABHD10, MITOCHONDRIAL"/>
    <property type="match status" value="1"/>
</dbReference>
<name>A0A1H2ZDB5_9RHOB</name>
<evidence type="ECO:0000256" key="11">
    <source>
        <dbReference type="ARBA" id="ARBA00047972"/>
    </source>
</evidence>
<dbReference type="Pfam" id="PF12697">
    <property type="entry name" value="Abhydrolase_6"/>
    <property type="match status" value="1"/>
</dbReference>
<evidence type="ECO:0000256" key="7">
    <source>
        <dbReference type="ARBA" id="ARBA00042645"/>
    </source>
</evidence>
<dbReference type="EC" id="3.1.2.22" evidence="1"/>
<feature type="domain" description="AB hydrolase-1" evidence="12">
    <location>
        <begin position="27"/>
        <end position="228"/>
    </location>
</feature>
<evidence type="ECO:0000256" key="1">
    <source>
        <dbReference type="ARBA" id="ARBA00012423"/>
    </source>
</evidence>
<dbReference type="AlphaFoldDB" id="A0A1H2ZDB5"/>
<comment type="catalytic activity">
    <reaction evidence="11">
        <text>mycophenolic acid O-acyl-beta-D-glucuronide + H2O = mycophenolate + D-glucuronate + H(+)</text>
        <dbReference type="Rhea" id="RHEA:34179"/>
        <dbReference type="ChEBI" id="CHEBI:15377"/>
        <dbReference type="ChEBI" id="CHEBI:15378"/>
        <dbReference type="ChEBI" id="CHEBI:58720"/>
        <dbReference type="ChEBI" id="CHEBI:62932"/>
        <dbReference type="ChEBI" id="CHEBI:66982"/>
        <dbReference type="EC" id="3.1.1.93"/>
    </reaction>
    <physiologicalReaction direction="left-to-right" evidence="11">
        <dbReference type="Rhea" id="RHEA:34180"/>
    </physiologicalReaction>
</comment>
<accession>A0A1H2ZDB5</accession>
<dbReference type="Gene3D" id="3.40.50.1820">
    <property type="entry name" value="alpha/beta hydrolase"/>
    <property type="match status" value="1"/>
</dbReference>
<keyword evidence="3" id="KW-0809">Transit peptide</keyword>
<evidence type="ECO:0000313" key="14">
    <source>
        <dbReference type="Proteomes" id="UP000182944"/>
    </source>
</evidence>
<reference evidence="14" key="1">
    <citation type="submission" date="2016-10" db="EMBL/GenBank/DDBJ databases">
        <authorList>
            <person name="Varghese N."/>
            <person name="Submissions S."/>
        </authorList>
    </citation>
    <scope>NUCLEOTIDE SEQUENCE [LARGE SCALE GENOMIC DNA]</scope>
    <source>
        <strain evidence="14">DSM 29303</strain>
    </source>
</reference>
<comment type="function">
    <text evidence="9">Acts as an acyl-protein thioesterase that hydrolyzes fatty acids from acylated residues in proteins. Regulates the mitochondrial S-depalmitoylation of the nucleophilic active site residue of peroxiredoxin-5/PRDX5, a key antioxidant protein, therefore modulating mitochondrial antioxidant ability. Also catalyzes the deglucuronidation of mycophenolic acid acyl-glucuronide, an active metabolite of the immunosuppressant drug mycophenolate.</text>
</comment>
<dbReference type="OrthoDB" id="9813296at2"/>
<evidence type="ECO:0000256" key="9">
    <source>
        <dbReference type="ARBA" id="ARBA00046047"/>
    </source>
</evidence>
<dbReference type="PANTHER" id="PTHR16138">
    <property type="entry name" value="MYCOPHENOLIC ACID ACYL-GLUCURONIDE ESTERASE, MITOCHONDRIAL"/>
    <property type="match status" value="1"/>
</dbReference>
<dbReference type="EC" id="3.1.1.93" evidence="4"/>
<dbReference type="EMBL" id="FNNA01000003">
    <property type="protein sequence ID" value="SDX14814.1"/>
    <property type="molecule type" value="Genomic_DNA"/>
</dbReference>
<evidence type="ECO:0000256" key="5">
    <source>
        <dbReference type="ARBA" id="ARBA00039314"/>
    </source>
</evidence>
<keyword evidence="14" id="KW-1185">Reference proteome</keyword>
<proteinExistence type="predicted"/>
<evidence type="ECO:0000256" key="6">
    <source>
        <dbReference type="ARBA" id="ARBA00041520"/>
    </source>
</evidence>
<dbReference type="SUPFAM" id="SSF53474">
    <property type="entry name" value="alpha/beta-Hydrolases"/>
    <property type="match status" value="1"/>
</dbReference>
<evidence type="ECO:0000313" key="13">
    <source>
        <dbReference type="EMBL" id="SDX14814.1"/>
    </source>
</evidence>
<organism evidence="13 14">
    <name type="scientific">Paracoccus sanguinis</name>
    <dbReference type="NCBI Taxonomy" id="1545044"/>
    <lineage>
        <taxon>Bacteria</taxon>
        <taxon>Pseudomonadati</taxon>
        <taxon>Pseudomonadota</taxon>
        <taxon>Alphaproteobacteria</taxon>
        <taxon>Rhodobacterales</taxon>
        <taxon>Paracoccaceae</taxon>
        <taxon>Paracoccus</taxon>
    </lineage>
</organism>
<gene>
    <name evidence="13" type="ORF">SAMN05444276_10314</name>
</gene>
<protein>
    <recommendedName>
        <fullName evidence="5">Palmitoyl-protein thioesterase ABHD10, mitochondrial</fullName>
        <ecNumber evidence="4">3.1.1.93</ecNumber>
        <ecNumber evidence="1">3.1.2.22</ecNumber>
    </recommendedName>
    <alternativeName>
        <fullName evidence="7">Acyl-protein thioesterase ABHD10</fullName>
    </alternativeName>
    <alternativeName>
        <fullName evidence="8">Alpha/beta hydrolase domain-containing protein 10</fullName>
    </alternativeName>
    <alternativeName>
        <fullName evidence="6">Mycophenolic acid acyl-glucuronide esterase, mitochondrial</fullName>
    </alternativeName>
</protein>
<comment type="catalytic activity">
    <reaction evidence="10">
        <text>S-hexadecanoyl-L-cysteinyl-[protein] + H2O = L-cysteinyl-[protein] + hexadecanoate + H(+)</text>
        <dbReference type="Rhea" id="RHEA:19233"/>
        <dbReference type="Rhea" id="RHEA-COMP:10131"/>
        <dbReference type="Rhea" id="RHEA-COMP:11032"/>
        <dbReference type="ChEBI" id="CHEBI:7896"/>
        <dbReference type="ChEBI" id="CHEBI:15377"/>
        <dbReference type="ChEBI" id="CHEBI:15378"/>
        <dbReference type="ChEBI" id="CHEBI:29950"/>
        <dbReference type="ChEBI" id="CHEBI:74151"/>
        <dbReference type="EC" id="3.1.2.22"/>
    </reaction>
    <physiologicalReaction direction="left-to-right" evidence="10">
        <dbReference type="Rhea" id="RHEA:19234"/>
    </physiologicalReaction>
</comment>
<dbReference type="GO" id="GO:0102390">
    <property type="term" value="F:mycophenolic acid acyl-glucuronide esterase activity"/>
    <property type="evidence" value="ECO:0007669"/>
    <property type="project" value="UniProtKB-EC"/>
</dbReference>
<evidence type="ECO:0000256" key="2">
    <source>
        <dbReference type="ARBA" id="ARBA00022801"/>
    </source>
</evidence>
<dbReference type="RefSeq" id="WP_036731788.1">
    <property type="nucleotide sequence ID" value="NZ_FNNA01000003.1"/>
</dbReference>
<dbReference type="InterPro" id="IPR052382">
    <property type="entry name" value="ABHD10_acyl-thioesterase"/>
</dbReference>
<dbReference type="Proteomes" id="UP000182944">
    <property type="component" value="Unassembled WGS sequence"/>
</dbReference>
<evidence type="ECO:0000259" key="12">
    <source>
        <dbReference type="Pfam" id="PF12697"/>
    </source>
</evidence>
<dbReference type="InterPro" id="IPR000073">
    <property type="entry name" value="AB_hydrolase_1"/>
</dbReference>